<dbReference type="InterPro" id="IPR038109">
    <property type="entry name" value="DNA_bind_recomb_sf"/>
</dbReference>
<dbReference type="CDD" id="cd00338">
    <property type="entry name" value="Ser_Recombinase"/>
    <property type="match status" value="1"/>
</dbReference>
<accession>A0A1G2SMG1</accession>
<reference evidence="3 4" key="1">
    <citation type="journal article" date="2016" name="Nat. Commun.">
        <title>Thousands of microbial genomes shed light on interconnected biogeochemical processes in an aquifer system.</title>
        <authorList>
            <person name="Anantharaman K."/>
            <person name="Brown C.T."/>
            <person name="Hug L.A."/>
            <person name="Sharon I."/>
            <person name="Castelle C.J."/>
            <person name="Probst A.J."/>
            <person name="Thomas B.C."/>
            <person name="Singh A."/>
            <person name="Wilkins M.J."/>
            <person name="Karaoz U."/>
            <person name="Brodie E.L."/>
            <person name="Williams K.H."/>
            <person name="Hubbard S.S."/>
            <person name="Banfield J.F."/>
        </authorList>
    </citation>
    <scope>NUCLEOTIDE SEQUENCE [LARGE SCALE GENOMIC DNA]</scope>
</reference>
<dbReference type="InterPro" id="IPR011109">
    <property type="entry name" value="DNA_bind_recombinase_dom"/>
</dbReference>
<evidence type="ECO:0000259" key="2">
    <source>
        <dbReference type="SMART" id="SM00857"/>
    </source>
</evidence>
<dbReference type="Pfam" id="PF07508">
    <property type="entry name" value="Recombinase"/>
    <property type="match status" value="1"/>
</dbReference>
<feature type="coiled-coil region" evidence="1">
    <location>
        <begin position="410"/>
        <end position="437"/>
    </location>
</feature>
<feature type="domain" description="Resolvase/invertase-type recombinase catalytic" evidence="2">
    <location>
        <begin position="11"/>
        <end position="159"/>
    </location>
</feature>
<sequence length="561" mass="65302">MNTLDFTTLKVANYNRKSSEAEDRQVLSIGSQIEEARRIAEFYKLPPFTEVFQEAKSAKKEFERQEFSRMMQMIHSGEVNAIACWKLDRLARNMTEGGQLIDLLSSGVLKAVITHDKVYYPHDNVIVMAVEFSQGKQFVKDLSVNVKRGQTKKARMGVPHGVASLGFLNDKTEEKGNRRWLEDTLRLEAIRVLFKLFLTGTYSAGKLHRYATNELKLTTVKRKRIGGALITLSRIYEILKDPIYTGFFYYGGERYELDERLPRLITEDEHRKVLMLLSKRHIPRIQHHETTFAGFLQAADGNFIGQDVKYQLICDCKHKFAYRKKDQCPQCGVDIAGLDSPKYLNFTYYYNVKRKKAGQEYKSISEESVASELIKFVEENLTFSRDLSEWSKKYITELRDREINENVFWEQKHQSDMVEYEAKKSRLREMLRDQQITDLEYRADLVVLNERYASVDMKRKHVDWFARMNEIVDLTQCALDVLKKGSVQAKRNLLSKLGSNLTWDDKTLSISNSKAVNKLVEGMKRAREINQKFEPKNTFVNQSLNKKTDRFQPVFSTLLRG</sequence>
<keyword evidence="1" id="KW-0175">Coiled coil</keyword>
<dbReference type="Pfam" id="PF00239">
    <property type="entry name" value="Resolvase"/>
    <property type="match status" value="1"/>
</dbReference>
<dbReference type="InterPro" id="IPR006119">
    <property type="entry name" value="Resolv_N"/>
</dbReference>
<organism evidence="3 4">
    <name type="scientific">Candidatus Yonathbacteria bacterium RIFOXYD1_FULL_52_36</name>
    <dbReference type="NCBI Taxonomy" id="1802730"/>
    <lineage>
        <taxon>Bacteria</taxon>
        <taxon>Candidatus Yonathiibacteriota</taxon>
    </lineage>
</organism>
<protein>
    <recommendedName>
        <fullName evidence="2">Resolvase/invertase-type recombinase catalytic domain-containing protein</fullName>
    </recommendedName>
</protein>
<dbReference type="InterPro" id="IPR050639">
    <property type="entry name" value="SSR_resolvase"/>
</dbReference>
<evidence type="ECO:0000313" key="3">
    <source>
        <dbReference type="EMBL" id="OHA86283.1"/>
    </source>
</evidence>
<evidence type="ECO:0000256" key="1">
    <source>
        <dbReference type="SAM" id="Coils"/>
    </source>
</evidence>
<dbReference type="AlphaFoldDB" id="A0A1G2SMG1"/>
<name>A0A1G2SMG1_9BACT</name>
<dbReference type="SUPFAM" id="SSF53041">
    <property type="entry name" value="Resolvase-like"/>
    <property type="match status" value="1"/>
</dbReference>
<dbReference type="GO" id="GO:0003677">
    <property type="term" value="F:DNA binding"/>
    <property type="evidence" value="ECO:0007669"/>
    <property type="project" value="InterPro"/>
</dbReference>
<dbReference type="Proteomes" id="UP000178168">
    <property type="component" value="Unassembled WGS sequence"/>
</dbReference>
<dbReference type="PANTHER" id="PTHR30461:SF23">
    <property type="entry name" value="DNA RECOMBINASE-RELATED"/>
    <property type="match status" value="1"/>
</dbReference>
<dbReference type="InterPro" id="IPR036162">
    <property type="entry name" value="Resolvase-like_N_sf"/>
</dbReference>
<comment type="caution">
    <text evidence="3">The sequence shown here is derived from an EMBL/GenBank/DDBJ whole genome shotgun (WGS) entry which is preliminary data.</text>
</comment>
<gene>
    <name evidence="3" type="ORF">A2591_01835</name>
</gene>
<dbReference type="SMART" id="SM00857">
    <property type="entry name" value="Resolvase"/>
    <property type="match status" value="1"/>
</dbReference>
<dbReference type="PANTHER" id="PTHR30461">
    <property type="entry name" value="DNA-INVERTASE FROM LAMBDOID PROPHAGE"/>
    <property type="match status" value="1"/>
</dbReference>
<dbReference type="Gene3D" id="3.40.50.1390">
    <property type="entry name" value="Resolvase, N-terminal catalytic domain"/>
    <property type="match status" value="1"/>
</dbReference>
<dbReference type="Gene3D" id="3.90.1750.20">
    <property type="entry name" value="Putative Large Serine Recombinase, Chain B, Domain 2"/>
    <property type="match status" value="1"/>
</dbReference>
<dbReference type="EMBL" id="MHUZ01000005">
    <property type="protein sequence ID" value="OHA86283.1"/>
    <property type="molecule type" value="Genomic_DNA"/>
</dbReference>
<dbReference type="STRING" id="1802730.A2591_01835"/>
<evidence type="ECO:0000313" key="4">
    <source>
        <dbReference type="Proteomes" id="UP000178168"/>
    </source>
</evidence>
<proteinExistence type="predicted"/>
<dbReference type="GO" id="GO:0000150">
    <property type="term" value="F:DNA strand exchange activity"/>
    <property type="evidence" value="ECO:0007669"/>
    <property type="project" value="InterPro"/>
</dbReference>